<proteinExistence type="predicted"/>
<evidence type="ECO:0000313" key="2">
    <source>
        <dbReference type="Proteomes" id="UP000582643"/>
    </source>
</evidence>
<sequence>MRRTSDTSTQTICDCDTCMAYTLTVHIQRTTSAVQAAGHHEKAAADGWSDWEGRDYCPGCPPGLPVEEHDHDGLWAADDETAA</sequence>
<dbReference type="EMBL" id="JACHJY010000009">
    <property type="protein sequence ID" value="MBB4984976.1"/>
    <property type="molecule type" value="Genomic_DNA"/>
</dbReference>
<name>A0A7W7XF16_9ACTN</name>
<comment type="caution">
    <text evidence="1">The sequence shown here is derived from an EMBL/GenBank/DDBJ whole genome shotgun (WGS) entry which is preliminary data.</text>
</comment>
<organism evidence="1 2">
    <name type="scientific">Streptomyces nymphaeiformis</name>
    <dbReference type="NCBI Taxonomy" id="2663842"/>
    <lineage>
        <taxon>Bacteria</taxon>
        <taxon>Bacillati</taxon>
        <taxon>Actinomycetota</taxon>
        <taxon>Actinomycetes</taxon>
        <taxon>Kitasatosporales</taxon>
        <taxon>Streptomycetaceae</taxon>
        <taxon>Streptomyces</taxon>
    </lineage>
</organism>
<keyword evidence="2" id="KW-1185">Reference proteome</keyword>
<accession>A0A7W7XF16</accession>
<dbReference type="RefSeq" id="WP_184932206.1">
    <property type="nucleotide sequence ID" value="NZ_JACHJY010000009.1"/>
</dbReference>
<protein>
    <submittedName>
        <fullName evidence="1">Uncharacterized protein</fullName>
    </submittedName>
</protein>
<dbReference type="Proteomes" id="UP000582643">
    <property type="component" value="Unassembled WGS sequence"/>
</dbReference>
<gene>
    <name evidence="1" type="ORF">GGE06_005926</name>
</gene>
<reference evidence="1 2" key="1">
    <citation type="submission" date="2020-08" db="EMBL/GenBank/DDBJ databases">
        <title>Genomic Encyclopedia of Type Strains, Phase III (KMG-III): the genomes of soil and plant-associated and newly described type strains.</title>
        <authorList>
            <person name="Whitman W."/>
        </authorList>
    </citation>
    <scope>NUCLEOTIDE SEQUENCE [LARGE SCALE GENOMIC DNA]</scope>
    <source>
        <strain evidence="1 2">SFB5A</strain>
    </source>
</reference>
<evidence type="ECO:0000313" key="1">
    <source>
        <dbReference type="EMBL" id="MBB4984976.1"/>
    </source>
</evidence>
<dbReference type="AlphaFoldDB" id="A0A7W7XF16"/>